<protein>
    <submittedName>
        <fullName evidence="2">Uncharacterized protein</fullName>
    </submittedName>
</protein>
<dbReference type="RefSeq" id="XP_014261440.1">
    <property type="nucleotide sequence ID" value="XM_014405954.2"/>
</dbReference>
<evidence type="ECO:0000313" key="3">
    <source>
        <dbReference type="Proteomes" id="UP000494040"/>
    </source>
</evidence>
<evidence type="ECO:0000313" key="2">
    <source>
        <dbReference type="EnsemblMetazoa" id="XP_014261441.1"/>
    </source>
</evidence>
<dbReference type="EnsemblMetazoa" id="XM_014405954.2">
    <property type="protein sequence ID" value="XP_014261440.1"/>
    <property type="gene ID" value="LOC106673742"/>
</dbReference>
<feature type="compositionally biased region" description="Basic and acidic residues" evidence="1">
    <location>
        <begin position="229"/>
        <end position="240"/>
    </location>
</feature>
<feature type="compositionally biased region" description="Acidic residues" evidence="1">
    <location>
        <begin position="241"/>
        <end position="250"/>
    </location>
</feature>
<sequence>MWKKIVNLGLKAAAVTICAVGAYKVYVHFRREIIDIPDYRERQELETKRDNVCQRRGEADKYIFASISDEETNEDDQLVETNNRNQNGNDIPSSSKRNPSDEESINHELEKPPATNAEILTSKILDEIIKNRSWDDESNENSSPNYLERQELETNRENACQRRGEVDTLASISDEETNEDVQPVEINNRNQNGNDIPSSSKENPSNEESTNQEVEKPPTTDAEILTSKILDEIIKNRSWNDENDESDENSNDLPRSLGT</sequence>
<dbReference type="EnsemblMetazoa" id="XM_014405955.2">
    <property type="protein sequence ID" value="XP_014261441.1"/>
    <property type="gene ID" value="LOC106673742"/>
</dbReference>
<keyword evidence="3" id="KW-1185">Reference proteome</keyword>
<feature type="compositionally biased region" description="Basic and acidic residues" evidence="1">
    <location>
        <begin position="98"/>
        <end position="111"/>
    </location>
</feature>
<accession>A0A8I6SBR3</accession>
<dbReference type="KEGG" id="clec:106673742"/>
<feature type="compositionally biased region" description="Polar residues" evidence="1">
    <location>
        <begin position="79"/>
        <end position="97"/>
    </location>
</feature>
<evidence type="ECO:0000256" key="1">
    <source>
        <dbReference type="SAM" id="MobiDB-lite"/>
    </source>
</evidence>
<name>A0A8I6SBR3_CIMLE</name>
<feature type="region of interest" description="Disordered" evidence="1">
    <location>
        <begin position="64"/>
        <end position="118"/>
    </location>
</feature>
<proteinExistence type="predicted"/>
<dbReference type="Proteomes" id="UP000494040">
    <property type="component" value="Unassembled WGS sequence"/>
</dbReference>
<feature type="compositionally biased region" description="Polar residues" evidence="1">
    <location>
        <begin position="185"/>
        <end position="196"/>
    </location>
</feature>
<feature type="compositionally biased region" description="Low complexity" evidence="1">
    <location>
        <begin position="197"/>
        <end position="209"/>
    </location>
</feature>
<feature type="region of interest" description="Disordered" evidence="1">
    <location>
        <begin position="134"/>
        <end position="259"/>
    </location>
</feature>
<feature type="compositionally biased region" description="Acidic residues" evidence="1">
    <location>
        <begin position="68"/>
        <end position="78"/>
    </location>
</feature>
<dbReference type="AlphaFoldDB" id="A0A8I6SBR3"/>
<dbReference type="RefSeq" id="XP_014261441.1">
    <property type="nucleotide sequence ID" value="XM_014405955.2"/>
</dbReference>
<organism evidence="2 3">
    <name type="scientific">Cimex lectularius</name>
    <name type="common">Bed bug</name>
    <name type="synonym">Acanthia lectularia</name>
    <dbReference type="NCBI Taxonomy" id="79782"/>
    <lineage>
        <taxon>Eukaryota</taxon>
        <taxon>Metazoa</taxon>
        <taxon>Ecdysozoa</taxon>
        <taxon>Arthropoda</taxon>
        <taxon>Hexapoda</taxon>
        <taxon>Insecta</taxon>
        <taxon>Pterygota</taxon>
        <taxon>Neoptera</taxon>
        <taxon>Paraneoptera</taxon>
        <taxon>Hemiptera</taxon>
        <taxon>Heteroptera</taxon>
        <taxon>Panheteroptera</taxon>
        <taxon>Cimicomorpha</taxon>
        <taxon>Cimicidae</taxon>
        <taxon>Cimex</taxon>
    </lineage>
</organism>
<feature type="compositionally biased region" description="Basic and acidic residues" evidence="1">
    <location>
        <begin position="148"/>
        <end position="166"/>
    </location>
</feature>
<reference evidence="2" key="1">
    <citation type="submission" date="2022-01" db="UniProtKB">
        <authorList>
            <consortium name="EnsemblMetazoa"/>
        </authorList>
    </citation>
    <scope>IDENTIFICATION</scope>
</reference>
<dbReference type="GeneID" id="106673742"/>